<evidence type="ECO:0000313" key="1">
    <source>
        <dbReference type="EMBL" id="MFE5985532.1"/>
    </source>
</evidence>
<comment type="caution">
    <text evidence="1">The sequence shown here is derived from an EMBL/GenBank/DDBJ whole genome shotgun (WGS) entry which is preliminary data.</text>
</comment>
<dbReference type="EMBL" id="JBHTRV010000055">
    <property type="protein sequence ID" value="MFE5985532.1"/>
    <property type="molecule type" value="Genomic_DNA"/>
</dbReference>
<protein>
    <recommendedName>
        <fullName evidence="3">LigA protein</fullName>
    </recommendedName>
</protein>
<gene>
    <name evidence="1" type="ORF">ACFQ63_38345</name>
</gene>
<evidence type="ECO:0008006" key="3">
    <source>
        <dbReference type="Google" id="ProtNLM"/>
    </source>
</evidence>
<dbReference type="RefSeq" id="WP_386253344.1">
    <property type="nucleotide sequence ID" value="NZ_JBHTRV010000055.1"/>
</dbReference>
<keyword evidence="2" id="KW-1185">Reference proteome</keyword>
<proteinExistence type="predicted"/>
<dbReference type="Proteomes" id="UP001600424">
    <property type="component" value="Unassembled WGS sequence"/>
</dbReference>
<name>A0ABW6J6F5_STRWE</name>
<evidence type="ECO:0000313" key="2">
    <source>
        <dbReference type="Proteomes" id="UP001600424"/>
    </source>
</evidence>
<organism evidence="1 2">
    <name type="scientific">Streptomyces wedmorensis</name>
    <dbReference type="NCBI Taxonomy" id="43759"/>
    <lineage>
        <taxon>Bacteria</taxon>
        <taxon>Bacillati</taxon>
        <taxon>Actinomycetota</taxon>
        <taxon>Actinomycetes</taxon>
        <taxon>Kitasatosporales</taxon>
        <taxon>Streptomycetaceae</taxon>
        <taxon>Streptomyces</taxon>
    </lineage>
</organism>
<accession>A0ABW6J6F5</accession>
<sequence>MTTAALPEHALTAAADLRAIREQWGDLLDAIEQRPADQWPPVDNIREHLATPAVDDEPAVGRMPLVLRQHPAPANLDALDAAIETERAIFGMCDFVAGMCQFSGRNDEDNPRRWTPMHSMHGRFSPGSRRHGLHWACVWLEGRALGEDAPEFLPLPTAAAEEIAQLTREGRRRVERALARAGRRTDLVDPCPWCRGLLLARTVPGGEPSVTCQTGEPCTAPVALDRDRRVWRGADLAALWTALYTARGGAA</sequence>
<reference evidence="1 2" key="1">
    <citation type="submission" date="2024-09" db="EMBL/GenBank/DDBJ databases">
        <title>The Natural Products Discovery Center: Release of the First 8490 Sequenced Strains for Exploring Actinobacteria Biosynthetic Diversity.</title>
        <authorList>
            <person name="Kalkreuter E."/>
            <person name="Kautsar S.A."/>
            <person name="Yang D."/>
            <person name="Bader C.D."/>
            <person name="Teijaro C.N."/>
            <person name="Fluegel L."/>
            <person name="Davis C.M."/>
            <person name="Simpson J.R."/>
            <person name="Lauterbach L."/>
            <person name="Steele A.D."/>
            <person name="Gui C."/>
            <person name="Meng S."/>
            <person name="Li G."/>
            <person name="Viehrig K."/>
            <person name="Ye F."/>
            <person name="Su P."/>
            <person name="Kiefer A.F."/>
            <person name="Nichols A."/>
            <person name="Cepeda A.J."/>
            <person name="Yan W."/>
            <person name="Fan B."/>
            <person name="Jiang Y."/>
            <person name="Adhikari A."/>
            <person name="Zheng C.-J."/>
            <person name="Schuster L."/>
            <person name="Cowan T.M."/>
            <person name="Smanski M.J."/>
            <person name="Chevrette M.G."/>
            <person name="De Carvalho L.P.S."/>
            <person name="Shen B."/>
        </authorList>
    </citation>
    <scope>NUCLEOTIDE SEQUENCE [LARGE SCALE GENOMIC DNA]</scope>
    <source>
        <strain evidence="1 2">NPDC056472</strain>
    </source>
</reference>